<feature type="region of interest" description="Disordered" evidence="1">
    <location>
        <begin position="14"/>
        <end position="55"/>
    </location>
</feature>
<evidence type="ECO:0000256" key="1">
    <source>
        <dbReference type="SAM" id="MobiDB-lite"/>
    </source>
</evidence>
<organism evidence="2 3">
    <name type="scientific">Methylomonas albis</name>
    <dbReference type="NCBI Taxonomy" id="1854563"/>
    <lineage>
        <taxon>Bacteria</taxon>
        <taxon>Pseudomonadati</taxon>
        <taxon>Pseudomonadota</taxon>
        <taxon>Gammaproteobacteria</taxon>
        <taxon>Methylococcales</taxon>
        <taxon>Methylococcaceae</taxon>
        <taxon>Methylomonas</taxon>
    </lineage>
</organism>
<accession>A0ABR9CWS4</accession>
<name>A0ABR9CWS4_9GAMM</name>
<reference evidence="2 3" key="1">
    <citation type="submission" date="2020-09" db="EMBL/GenBank/DDBJ databases">
        <title>Methylomonas albis sp. nov. and Methylomonas fluvii sp. nov.: Two cold-adapted methanotrophs from the River Elbe and an amended description of Methylovulum psychrotolerans strain Eb1.</title>
        <authorList>
            <person name="Bussmann I.K."/>
            <person name="Klings K.-W."/>
            <person name="Warnstedt J."/>
            <person name="Hoppert M."/>
            <person name="Saborowski A."/>
            <person name="Horn F."/>
            <person name="Liebner S."/>
        </authorList>
    </citation>
    <scope>NUCLEOTIDE SEQUENCE [LARGE SCALE GENOMIC DNA]</scope>
    <source>
        <strain evidence="2 3">EbA</strain>
    </source>
</reference>
<comment type="caution">
    <text evidence="2">The sequence shown here is derived from an EMBL/GenBank/DDBJ whole genome shotgun (WGS) entry which is preliminary data.</text>
</comment>
<proteinExistence type="predicted"/>
<evidence type="ECO:0000313" key="3">
    <source>
        <dbReference type="Proteomes" id="UP000652176"/>
    </source>
</evidence>
<protein>
    <submittedName>
        <fullName evidence="2">Uncharacterized protein</fullName>
    </submittedName>
</protein>
<evidence type="ECO:0000313" key="2">
    <source>
        <dbReference type="EMBL" id="MBD9355332.1"/>
    </source>
</evidence>
<feature type="compositionally biased region" description="Polar residues" evidence="1">
    <location>
        <begin position="37"/>
        <end position="55"/>
    </location>
</feature>
<dbReference type="EMBL" id="JACXSS010000001">
    <property type="protein sequence ID" value="MBD9355332.1"/>
    <property type="molecule type" value="Genomic_DNA"/>
</dbReference>
<sequence>MNTIHSSSLAFYPVGYNQPKAVGPDNNLEQKQKPNSDDTGVTRQNPDLPKTSSTAQIQAALADNGLTVSNNDQPNNSRTLKALNAYTENRNQPAQLRVAEIISGIDYYV</sequence>
<gene>
    <name evidence="2" type="ORF">IE877_05470</name>
</gene>
<dbReference type="Proteomes" id="UP000652176">
    <property type="component" value="Unassembled WGS sequence"/>
</dbReference>
<dbReference type="RefSeq" id="WP_192373713.1">
    <property type="nucleotide sequence ID" value="NZ_CAJHIV010000001.1"/>
</dbReference>
<keyword evidence="3" id="KW-1185">Reference proteome</keyword>